<dbReference type="InterPro" id="IPR012763">
    <property type="entry name" value="DNA_pol_III_sug/sutau_N"/>
</dbReference>
<dbReference type="GO" id="GO:0046872">
    <property type="term" value="F:metal ion binding"/>
    <property type="evidence" value="ECO:0007669"/>
    <property type="project" value="UniProtKB-KW"/>
</dbReference>
<dbReference type="GO" id="GO:0003887">
    <property type="term" value="F:DNA-directed DNA polymerase activity"/>
    <property type="evidence" value="ECO:0007669"/>
    <property type="project" value="UniProtKB-KW"/>
</dbReference>
<dbReference type="EC" id="2.7.7.7" evidence="8"/>
<dbReference type="EMBL" id="MAAO01000016">
    <property type="protein sequence ID" value="OUR92990.1"/>
    <property type="molecule type" value="Genomic_DNA"/>
</dbReference>
<comment type="function">
    <text evidence="8">DNA polymerase III is a complex, multichain enzyme responsible for most of the replicative synthesis in bacteria. This DNA polymerase also exhibits 3' to 5' exonuclease activity.</text>
</comment>
<reference evidence="11" key="1">
    <citation type="journal article" date="2017" name="Proc. Natl. Acad. Sci. U.S.A.">
        <title>Simulation of Deepwater Horizon oil plume reveals substrate specialization within a complex community of hydrocarbon-degraders.</title>
        <authorList>
            <person name="Hu P."/>
            <person name="Dubinsky E.A."/>
            <person name="Probst A.J."/>
            <person name="Wang J."/>
            <person name="Sieber C.M.K."/>
            <person name="Tom L.M."/>
            <person name="Gardinali P."/>
            <person name="Banfield J.F."/>
            <person name="Atlas R.M."/>
            <person name="Andersen G.L."/>
        </authorList>
    </citation>
    <scope>NUCLEOTIDE SEQUENCE [LARGE SCALE GENOMIC DNA]</scope>
</reference>
<dbReference type="PANTHER" id="PTHR11669">
    <property type="entry name" value="REPLICATION FACTOR C / DNA POLYMERASE III GAMMA-TAU SUBUNIT"/>
    <property type="match status" value="1"/>
</dbReference>
<dbReference type="InterPro" id="IPR027417">
    <property type="entry name" value="P-loop_NTPase"/>
</dbReference>
<sequence length="608" mass="67850">MSYQVLARKWRPKRFQDVIGQSHITKSLQNALSRDKLGHAYILTGTRGIGKTSVARIFAKAIRCEQNLEDSNSCGTCASCVDFDSTSSMNVVEIDGASNNSVDDIRDLIGNIQYLPTSGKYKIYIIDEVHMLSTSAFNALLKTLEEPPAHAIFILATTEPEKLLGTVLSRCQRFDFRNATVVDLTIHLKKIAETENINFQDDSIIKQICAQGKGSVRDTLSLLDQVLSFSEDNIVNEESVAFALGLAKTSAVVDLVTYILNGQKNEASKLFNTLLSENVSVKNICHSLLDEIYLFISQIDNRANIEKRWPSVDVDSLAPGEVFWVYESISKDVTWTLSSLSPEKSTEIAIQKIALRNTFFSAQELPKKKVLTEDIESVVEVAPEAKVESEPEAASEPIQEIEIQVEPIQEIKEVVTEVDQPDFSKLAEVLAKDPVVVPAEVVDEQKSEKATQELLKEKSVEELPRDWDGFLAYLFKVSPAAASNLEQGNILSPLSYNGDSVFIEIGFPESSGVFLEYLNEADSFAKLEQQVSSFFNVEIEKINLQLEMVEEEKAIESDFKSKAQIKQFEEEKVEAGKKEELLANPLIKQAEEIFNSKIDKVIITKNIK</sequence>
<evidence type="ECO:0000259" key="9">
    <source>
        <dbReference type="SMART" id="SM00382"/>
    </source>
</evidence>
<protein>
    <recommendedName>
        <fullName evidence="8">DNA polymerase III subunit gamma/tau</fullName>
        <ecNumber evidence="8">2.7.7.7</ecNumber>
    </recommendedName>
</protein>
<keyword evidence="6 8" id="KW-0239">DNA-directed DNA polymerase</keyword>
<dbReference type="SUPFAM" id="SSF52540">
    <property type="entry name" value="P-loop containing nucleoside triphosphate hydrolases"/>
    <property type="match status" value="1"/>
</dbReference>
<keyword evidence="8" id="KW-0548">Nucleotidyltransferase</keyword>
<keyword evidence="2" id="KW-0479">Metal-binding</keyword>
<dbReference type="Proteomes" id="UP000196531">
    <property type="component" value="Unassembled WGS sequence"/>
</dbReference>
<evidence type="ECO:0000256" key="5">
    <source>
        <dbReference type="ARBA" id="ARBA00022840"/>
    </source>
</evidence>
<feature type="domain" description="AAA+ ATPase" evidence="9">
    <location>
        <begin position="37"/>
        <end position="180"/>
    </location>
</feature>
<keyword evidence="8" id="KW-0235">DNA replication</keyword>
<evidence type="ECO:0000313" key="10">
    <source>
        <dbReference type="EMBL" id="OUR92990.1"/>
    </source>
</evidence>
<keyword evidence="5 8" id="KW-0067">ATP-binding</keyword>
<comment type="subunit">
    <text evidence="8">DNA polymerase III contains a core (composed of alpha, epsilon and theta chains) that associates with a tau subunit. This core dimerizes to form the POLIII' complex. PolIII' associates with the gamma complex (composed of gamma, delta, delta', psi and chi chains) and with the beta chain to form the complete DNA polymerase III complex.</text>
</comment>
<evidence type="ECO:0000256" key="3">
    <source>
        <dbReference type="ARBA" id="ARBA00022741"/>
    </source>
</evidence>
<proteinExistence type="inferred from homology"/>
<dbReference type="Pfam" id="PF13177">
    <property type="entry name" value="DNA_pol3_delta2"/>
    <property type="match status" value="1"/>
</dbReference>
<keyword evidence="3 8" id="KW-0547">Nucleotide-binding</keyword>
<dbReference type="NCBIfam" id="TIGR02397">
    <property type="entry name" value="dnaX_nterm"/>
    <property type="match status" value="1"/>
</dbReference>
<comment type="caution">
    <text evidence="10">The sequence shown here is derived from an EMBL/GenBank/DDBJ whole genome shotgun (WGS) entry which is preliminary data.</text>
</comment>
<keyword evidence="4" id="KW-0862">Zinc</keyword>
<accession>A0A1Y5F6W6</accession>
<evidence type="ECO:0000256" key="6">
    <source>
        <dbReference type="ARBA" id="ARBA00022932"/>
    </source>
</evidence>
<dbReference type="GO" id="GO:0005524">
    <property type="term" value="F:ATP binding"/>
    <property type="evidence" value="ECO:0007669"/>
    <property type="project" value="UniProtKB-KW"/>
</dbReference>
<gene>
    <name evidence="8" type="primary">dnaX</name>
    <name evidence="10" type="ORF">A9Q84_21030</name>
</gene>
<dbReference type="InterPro" id="IPR003593">
    <property type="entry name" value="AAA+_ATPase"/>
</dbReference>
<dbReference type="NCBIfam" id="NF004046">
    <property type="entry name" value="PRK05563.1"/>
    <property type="match status" value="1"/>
</dbReference>
<dbReference type="GO" id="GO:0006261">
    <property type="term" value="P:DNA-templated DNA replication"/>
    <property type="evidence" value="ECO:0007669"/>
    <property type="project" value="TreeGrafter"/>
</dbReference>
<name>A0A1Y5F6W6_9BACT</name>
<dbReference type="InterPro" id="IPR050238">
    <property type="entry name" value="DNA_Rep/Repair_Clamp_Loader"/>
</dbReference>
<dbReference type="PANTHER" id="PTHR11669:SF0">
    <property type="entry name" value="PROTEIN STICHEL-LIKE 2"/>
    <property type="match status" value="1"/>
</dbReference>
<dbReference type="Gene3D" id="3.40.50.300">
    <property type="entry name" value="P-loop containing nucleotide triphosphate hydrolases"/>
    <property type="match status" value="1"/>
</dbReference>
<dbReference type="InterPro" id="IPR045085">
    <property type="entry name" value="HLD_clamp_pol_III_gamma_tau"/>
</dbReference>
<dbReference type="AlphaFoldDB" id="A0A1Y5F6W6"/>
<dbReference type="FunFam" id="3.40.50.300:FF:000014">
    <property type="entry name" value="DNA polymerase III subunit gamma/tau"/>
    <property type="match status" value="1"/>
</dbReference>
<keyword evidence="8" id="KW-0808">Transferase</keyword>
<evidence type="ECO:0000256" key="2">
    <source>
        <dbReference type="ARBA" id="ARBA00022723"/>
    </source>
</evidence>
<evidence type="ECO:0000256" key="8">
    <source>
        <dbReference type="RuleBase" id="RU364063"/>
    </source>
</evidence>
<dbReference type="CDD" id="cd00009">
    <property type="entry name" value="AAA"/>
    <property type="match status" value="1"/>
</dbReference>
<dbReference type="GO" id="GO:0009360">
    <property type="term" value="C:DNA polymerase III complex"/>
    <property type="evidence" value="ECO:0007669"/>
    <property type="project" value="InterPro"/>
</dbReference>
<comment type="similarity">
    <text evidence="1 8">Belongs to the DnaX/STICHEL family.</text>
</comment>
<dbReference type="SMART" id="SM00382">
    <property type="entry name" value="AAA"/>
    <property type="match status" value="1"/>
</dbReference>
<evidence type="ECO:0000256" key="7">
    <source>
        <dbReference type="ARBA" id="ARBA00049244"/>
    </source>
</evidence>
<dbReference type="Gene3D" id="1.10.8.60">
    <property type="match status" value="1"/>
</dbReference>
<dbReference type="Pfam" id="PF22608">
    <property type="entry name" value="DNAX_ATPase_lid"/>
    <property type="match status" value="1"/>
</dbReference>
<evidence type="ECO:0000313" key="11">
    <source>
        <dbReference type="Proteomes" id="UP000196531"/>
    </source>
</evidence>
<organism evidence="10 11">
    <name type="scientific">Halobacteriovorax marinus</name>
    <dbReference type="NCBI Taxonomy" id="97084"/>
    <lineage>
        <taxon>Bacteria</taxon>
        <taxon>Pseudomonadati</taxon>
        <taxon>Bdellovibrionota</taxon>
        <taxon>Bacteriovoracia</taxon>
        <taxon>Bacteriovoracales</taxon>
        <taxon>Halobacteriovoraceae</taxon>
        <taxon>Halobacteriovorax</taxon>
    </lineage>
</organism>
<evidence type="ECO:0000256" key="1">
    <source>
        <dbReference type="ARBA" id="ARBA00006360"/>
    </source>
</evidence>
<evidence type="ECO:0000256" key="4">
    <source>
        <dbReference type="ARBA" id="ARBA00022833"/>
    </source>
</evidence>
<comment type="catalytic activity">
    <reaction evidence="7 8">
        <text>DNA(n) + a 2'-deoxyribonucleoside 5'-triphosphate = DNA(n+1) + diphosphate</text>
        <dbReference type="Rhea" id="RHEA:22508"/>
        <dbReference type="Rhea" id="RHEA-COMP:17339"/>
        <dbReference type="Rhea" id="RHEA-COMP:17340"/>
        <dbReference type="ChEBI" id="CHEBI:33019"/>
        <dbReference type="ChEBI" id="CHEBI:61560"/>
        <dbReference type="ChEBI" id="CHEBI:173112"/>
        <dbReference type="EC" id="2.7.7.7"/>
    </reaction>
</comment>